<evidence type="ECO:0000259" key="13">
    <source>
        <dbReference type="PROSITE" id="PS50067"/>
    </source>
</evidence>
<dbReference type="GO" id="GO:0003777">
    <property type="term" value="F:microtubule motor activity"/>
    <property type="evidence" value="ECO:0007669"/>
    <property type="project" value="InterPro"/>
</dbReference>
<dbReference type="PRINTS" id="PR00380">
    <property type="entry name" value="KINESINHEAVY"/>
</dbReference>
<dbReference type="SUPFAM" id="SSF52540">
    <property type="entry name" value="P-loop containing nucleoside triphosphate hydrolases"/>
    <property type="match status" value="1"/>
</dbReference>
<feature type="coiled-coil region" evidence="11">
    <location>
        <begin position="1170"/>
        <end position="1204"/>
    </location>
</feature>
<evidence type="ECO:0000256" key="1">
    <source>
        <dbReference type="ARBA" id="ARBA00004186"/>
    </source>
</evidence>
<feature type="coiled-coil region" evidence="11">
    <location>
        <begin position="582"/>
        <end position="609"/>
    </location>
</feature>
<keyword evidence="6 11" id="KW-0175">Coiled coil</keyword>
<evidence type="ECO:0000256" key="6">
    <source>
        <dbReference type="ARBA" id="ARBA00023054"/>
    </source>
</evidence>
<dbReference type="Pfam" id="PF00225">
    <property type="entry name" value="Kinesin"/>
    <property type="match status" value="1"/>
</dbReference>
<dbReference type="SMART" id="SM00129">
    <property type="entry name" value="KISc"/>
    <property type="match status" value="1"/>
</dbReference>
<evidence type="ECO:0000256" key="5">
    <source>
        <dbReference type="ARBA" id="ARBA00022840"/>
    </source>
</evidence>
<organism evidence="14">
    <name type="scientific">Callorhinchus milii</name>
    <name type="common">Ghost shark</name>
    <dbReference type="NCBI Taxonomy" id="7868"/>
    <lineage>
        <taxon>Eukaryota</taxon>
        <taxon>Metazoa</taxon>
        <taxon>Chordata</taxon>
        <taxon>Craniata</taxon>
        <taxon>Vertebrata</taxon>
        <taxon>Chondrichthyes</taxon>
        <taxon>Holocephali</taxon>
        <taxon>Chimaeriformes</taxon>
        <taxon>Callorhinchidae</taxon>
        <taxon>Callorhinchus</taxon>
    </lineage>
</organism>
<dbReference type="Gene3D" id="3.40.850.10">
    <property type="entry name" value="Kinesin motor domain"/>
    <property type="match status" value="1"/>
</dbReference>
<evidence type="ECO:0000256" key="10">
    <source>
        <dbReference type="PROSITE-ProRule" id="PRU00283"/>
    </source>
</evidence>
<dbReference type="CDD" id="cd01373">
    <property type="entry name" value="KISc_KLP2_like"/>
    <property type="match status" value="1"/>
</dbReference>
<evidence type="ECO:0000256" key="12">
    <source>
        <dbReference type="SAM" id="MobiDB-lite"/>
    </source>
</evidence>
<keyword evidence="7 10" id="KW-0505">Motor protein</keyword>
<dbReference type="InterPro" id="IPR044986">
    <property type="entry name" value="KIF15/KIN-12"/>
</dbReference>
<keyword evidence="8" id="KW-0206">Cytoskeleton</keyword>
<dbReference type="InterPro" id="IPR027417">
    <property type="entry name" value="P-loop_NTPase"/>
</dbReference>
<keyword evidence="4 10" id="KW-0547">Nucleotide-binding</keyword>
<keyword evidence="5 10" id="KW-0067">ATP-binding</keyword>
<dbReference type="GO" id="GO:0005524">
    <property type="term" value="F:ATP binding"/>
    <property type="evidence" value="ECO:0007669"/>
    <property type="project" value="UniProtKB-UniRule"/>
</dbReference>
<dbReference type="PANTHER" id="PTHR37739:SF8">
    <property type="entry name" value="KINESIN-LIKE PROTEIN KIN-12D"/>
    <property type="match status" value="1"/>
</dbReference>
<feature type="region of interest" description="Disordered" evidence="12">
    <location>
        <begin position="1"/>
        <end position="23"/>
    </location>
</feature>
<name>V9K8Q2_CALMI</name>
<dbReference type="PANTHER" id="PTHR37739">
    <property type="entry name" value="KINESIN-LIKE PROTEIN KIN-12D"/>
    <property type="match status" value="1"/>
</dbReference>
<dbReference type="InterPro" id="IPR019821">
    <property type="entry name" value="Kinesin_motor_CS"/>
</dbReference>
<evidence type="ECO:0000256" key="8">
    <source>
        <dbReference type="ARBA" id="ARBA00023212"/>
    </source>
</evidence>
<feature type="coiled-coil region" evidence="11">
    <location>
        <begin position="706"/>
        <end position="800"/>
    </location>
</feature>
<evidence type="ECO:0000256" key="2">
    <source>
        <dbReference type="ARBA" id="ARBA00022490"/>
    </source>
</evidence>
<feature type="binding site" evidence="10">
    <location>
        <begin position="108"/>
        <end position="115"/>
    </location>
    <ligand>
        <name>ATP</name>
        <dbReference type="ChEBI" id="CHEBI:30616"/>
    </ligand>
</feature>
<dbReference type="PROSITE" id="PS50067">
    <property type="entry name" value="KINESIN_MOTOR_2"/>
    <property type="match status" value="1"/>
</dbReference>
<dbReference type="GO" id="GO:0008017">
    <property type="term" value="F:microtubule binding"/>
    <property type="evidence" value="ECO:0007669"/>
    <property type="project" value="InterPro"/>
</dbReference>
<dbReference type="EMBL" id="JW861619">
    <property type="protein sequence ID" value="AFO94136.1"/>
    <property type="molecule type" value="mRNA"/>
</dbReference>
<comment type="similarity">
    <text evidence="9">Belongs to the TRAFAC class myosin-kinesin ATPase superfamily. Kinesin family. KIN-12 subfamily.</text>
</comment>
<evidence type="ECO:0000256" key="3">
    <source>
        <dbReference type="ARBA" id="ARBA00022701"/>
    </source>
</evidence>
<dbReference type="GO" id="GO:0005829">
    <property type="term" value="C:cytosol"/>
    <property type="evidence" value="ECO:0007669"/>
    <property type="project" value="UniProtKB-ARBA"/>
</dbReference>
<feature type="coiled-coil region" evidence="11">
    <location>
        <begin position="847"/>
        <end position="1127"/>
    </location>
</feature>
<evidence type="ECO:0000256" key="9">
    <source>
        <dbReference type="ARBA" id="ARBA00034488"/>
    </source>
</evidence>
<feature type="domain" description="Kinesin motor" evidence="13">
    <location>
        <begin position="24"/>
        <end position="363"/>
    </location>
</feature>
<dbReference type="GO" id="GO:0005874">
    <property type="term" value="C:microtubule"/>
    <property type="evidence" value="ECO:0007669"/>
    <property type="project" value="UniProtKB-KW"/>
</dbReference>
<evidence type="ECO:0000313" key="14">
    <source>
        <dbReference type="EMBL" id="AFO94136.1"/>
    </source>
</evidence>
<evidence type="ECO:0000256" key="11">
    <source>
        <dbReference type="SAM" id="Coils"/>
    </source>
</evidence>
<protein>
    <submittedName>
        <fullName evidence="14">Kinesin-like protein KIF15</fullName>
    </submittedName>
</protein>
<accession>V9K8Q2</accession>
<dbReference type="GO" id="GO:0005819">
    <property type="term" value="C:spindle"/>
    <property type="evidence" value="ECO:0007669"/>
    <property type="project" value="UniProtKB-SubCell"/>
</dbReference>
<keyword evidence="3" id="KW-0493">Microtubule</keyword>
<dbReference type="FunFam" id="3.40.850.10:FF:000034">
    <property type="entry name" value="Kinesin family member 15"/>
    <property type="match status" value="1"/>
</dbReference>
<dbReference type="Pfam" id="PF15908">
    <property type="entry name" value="HMMR_C"/>
    <property type="match status" value="1"/>
</dbReference>
<dbReference type="InterPro" id="IPR036961">
    <property type="entry name" value="Kinesin_motor_dom_sf"/>
</dbReference>
<keyword evidence="2" id="KW-0963">Cytoplasm</keyword>
<comment type="subcellular location">
    <subcellularLocation>
        <location evidence="1">Cytoplasm</location>
        <location evidence="1">Cytoskeleton</location>
        <location evidence="1">Spindle</location>
    </subcellularLocation>
</comment>
<sequence length="1416" mass="161377">MSLGEQGDMIDVPSPQPPSAEGDSIKVYVRVRPPVKGTALFNDGDQGQCLSVISSNAVRLNSKPEPKIFTYDHVADIHTTQESVFSVVAKGIIESCMNGYNGTIFAYGQTGSGKTFTMLGPSDDSDNFTHNLRGVIPRSFEYLFYLISREKEKAGDGKDFLCKCSFIEIYNEQIYDLLDPASSGLFLRENIKTGVFVEGVIERVVTSAAEAYQVLSMGWRNRSVASTSMNRESSRSHAVFTVTIESKEKISNLFNIRTSQLNLVDLAGSERQRDTRAEGVRLKEASSINRSLSCLGNVIMGLIDVASGKNRHICYRDSKLTFLLRDSLGGNAKTYIIANVHPGSRCFGETLSTLQFARRAKLIKNKATVNEATQGSLGHLQAEIKRLKEQLAEQRTGHISQDSNVMTAELDPNEWKSRFLEAMLLREKSESEKQGLKEKIGQLKDLCAKKEKILQSNKMIVKFRETNIARLEKLQKESCGGLALDEKDSVIGELREEIQTLKEQIEQDPRVVSYAMENRGLREDNKYLRSLESVKRAGDITLHKAAELEKAFLEASSSEKNAGGPALHLTPTTIENISTVSQERLKARLLQAQSDMSSVKQEYEEYQELTRKKQMEFESEVQCLLKANQHLENILEATKAHKRQEVSQLNKMHVETIKSLTTPTKAAYNLRSRLVLRMSPDGTPSAYGEANAWSQGGDTMNESLPLDMNEQAYEAIAKELQMVQEQLANTQTKLDEEESQKVKLQQQFDKLEHHSAQINELLSSERTDRNKEQQELVTKTRSLEKELQEMQGQNNLLQSEVHDLRVVLCSADKELILVKDEYSTYKLKQDAEHSQLSDKLVDVHLQLDNIRLEHEKNLEEKRSLQDAYDNLQEVVEFKAHEADQLCAKLLQTKEEAEVLRTEMSPVMKLLETEKERNQKLASQLKEDIETNSKELLKALDENDQLKKQYSELNAKSEQQVIELKNLEQSLADSRRNIGDLERACTADKEVVTVLMNQTQEMRSLLSEKTEAVSALTQELEEIKLKYSSAVAAKEEKIAIIDEKQKEIVEMKETMERKTNCFNVQMEILSEDLTNTIEQLEQLTEDSKKQTAIVQMMQEEVEKKEAANRELQTQLNEKYNELQEARCQYGQKVVQTEYDPDTSTNILPQTPRTPSLRIDLIKIIETQEKELNDQKASQATLELLLEEMESERRAKNEEILQLKSQLCELKNVRLEMEESKRHCRSLEFHLENDQKETQKSNGLTVAELEKSMIKADHNLMEELKTQETLMEKMFIMEAELKETRATLEAEKYAKKELAEKLERARNLEAKAFEEKEACRSKLESASEEKERLTGEIEAIRKQVSSLTEENGKLLGHQNIQQKIQYLVKVKKENSRLIEEVEILKLKLKELSKKPDLNKSTVLDTSASIFREHDENVL</sequence>
<evidence type="ECO:0000256" key="4">
    <source>
        <dbReference type="ARBA" id="ARBA00022741"/>
    </source>
</evidence>
<dbReference type="GO" id="GO:0007018">
    <property type="term" value="P:microtubule-based movement"/>
    <property type="evidence" value="ECO:0007669"/>
    <property type="project" value="InterPro"/>
</dbReference>
<dbReference type="InterPro" id="IPR001752">
    <property type="entry name" value="Kinesin_motor_dom"/>
</dbReference>
<evidence type="ECO:0000256" key="7">
    <source>
        <dbReference type="ARBA" id="ARBA00023175"/>
    </source>
</evidence>
<reference evidence="14" key="1">
    <citation type="journal article" date="2014" name="Nature">
        <title>Elephant shark genome provides unique insights into gnathostome evolution.</title>
        <authorList>
            <consortium name="International Elephant Shark Genome Sequencing Consortium"/>
            <person name="Venkatesh B."/>
            <person name="Lee A.P."/>
            <person name="Ravi V."/>
            <person name="Maurya A.K."/>
            <person name="Lian M.M."/>
            <person name="Swann J.B."/>
            <person name="Ohta Y."/>
            <person name="Flajnik M.F."/>
            <person name="Sutoh Y."/>
            <person name="Kasahara M."/>
            <person name="Hoon S."/>
            <person name="Gangu V."/>
            <person name="Roy S.W."/>
            <person name="Irimia M."/>
            <person name="Korzh V."/>
            <person name="Kondrychyn I."/>
            <person name="Lim Z.W."/>
            <person name="Tay B.H."/>
            <person name="Tohari S."/>
            <person name="Kong K.W."/>
            <person name="Ho S."/>
            <person name="Lorente-Galdos B."/>
            <person name="Quilez J."/>
            <person name="Marques-Bonet T."/>
            <person name="Raney B.J."/>
            <person name="Ingham P.W."/>
            <person name="Tay A."/>
            <person name="Hillier L.W."/>
            <person name="Minx P."/>
            <person name="Boehm T."/>
            <person name="Wilson R.K."/>
            <person name="Brenner S."/>
            <person name="Warren W.C."/>
        </authorList>
    </citation>
    <scope>NUCLEOTIDE SEQUENCE</scope>
    <source>
        <tissue evidence="14">Ovary</tissue>
    </source>
</reference>
<dbReference type="PROSITE" id="PS00411">
    <property type="entry name" value="KINESIN_MOTOR_1"/>
    <property type="match status" value="1"/>
</dbReference>
<dbReference type="GO" id="GO:0000278">
    <property type="term" value="P:mitotic cell cycle"/>
    <property type="evidence" value="ECO:0007669"/>
    <property type="project" value="UniProtKB-ARBA"/>
</dbReference>
<dbReference type="InterPro" id="IPR031794">
    <property type="entry name" value="HMMR_C"/>
</dbReference>
<dbReference type="GO" id="GO:0005813">
    <property type="term" value="C:centrosome"/>
    <property type="evidence" value="ECO:0007669"/>
    <property type="project" value="UniProtKB-ARBA"/>
</dbReference>
<feature type="coiled-coil region" evidence="11">
    <location>
        <begin position="370"/>
        <end position="397"/>
    </location>
</feature>
<feature type="coiled-coil region" evidence="11">
    <location>
        <begin position="1279"/>
        <end position="1392"/>
    </location>
</feature>
<proteinExistence type="evidence at transcript level"/>